<evidence type="ECO:0000313" key="4">
    <source>
        <dbReference type="EMBL" id="CAI6089669.1"/>
    </source>
</evidence>
<dbReference type="PANTHER" id="PTHR24320:SF236">
    <property type="entry name" value="SHORT-CHAIN DEHYDROGENASE-RELATED"/>
    <property type="match status" value="1"/>
</dbReference>
<evidence type="ECO:0000256" key="1">
    <source>
        <dbReference type="ARBA" id="ARBA00006484"/>
    </source>
</evidence>
<gene>
    <name evidence="4" type="ORF">CCHLO57077_00001283</name>
</gene>
<comment type="similarity">
    <text evidence="1">Belongs to the short-chain dehydrogenases/reductases (SDR) family.</text>
</comment>
<organism evidence="4 5">
    <name type="scientific">Clonostachys chloroleuca</name>
    <dbReference type="NCBI Taxonomy" id="1926264"/>
    <lineage>
        <taxon>Eukaryota</taxon>
        <taxon>Fungi</taxon>
        <taxon>Dikarya</taxon>
        <taxon>Ascomycota</taxon>
        <taxon>Pezizomycotina</taxon>
        <taxon>Sordariomycetes</taxon>
        <taxon>Hypocreomycetidae</taxon>
        <taxon>Hypocreales</taxon>
        <taxon>Bionectriaceae</taxon>
        <taxon>Clonostachys</taxon>
    </lineage>
</organism>
<dbReference type="EMBL" id="CABFNP030001012">
    <property type="protein sequence ID" value="CAI6089669.1"/>
    <property type="molecule type" value="Genomic_DNA"/>
</dbReference>
<keyword evidence="5" id="KW-1185">Reference proteome</keyword>
<keyword evidence="3" id="KW-0560">Oxidoreductase</keyword>
<reference evidence="4" key="1">
    <citation type="submission" date="2023-01" db="EMBL/GenBank/DDBJ databases">
        <authorList>
            <person name="Piombo E."/>
        </authorList>
    </citation>
    <scope>NUCLEOTIDE SEQUENCE</scope>
</reference>
<evidence type="ECO:0000256" key="2">
    <source>
        <dbReference type="ARBA" id="ARBA00022857"/>
    </source>
</evidence>
<dbReference type="GO" id="GO:0016491">
    <property type="term" value="F:oxidoreductase activity"/>
    <property type="evidence" value="ECO:0007669"/>
    <property type="project" value="UniProtKB-KW"/>
</dbReference>
<dbReference type="Gene3D" id="3.40.50.720">
    <property type="entry name" value="NAD(P)-binding Rossmann-like Domain"/>
    <property type="match status" value="1"/>
</dbReference>
<dbReference type="PANTHER" id="PTHR24320">
    <property type="entry name" value="RETINOL DEHYDROGENASE"/>
    <property type="match status" value="1"/>
</dbReference>
<sequence length="235" mass="26055">MSGSARKASAAEFLAKESRLDVLDNNAVVLLRQNTELTRTAQGYESHLGINNVGTFLFTKLPTPILAATAKEEEPGRVRVVWVALTAAEGFSHKPGGVPLDNLDYHEPLPPMKLYAGNYLHATELARRYKDSGIVSVALHPGNLDTDMWKVQSLTKFLLRHTILYPIIFGAYTELFAGLSSQVSMEKSGSWIVPWGRIMPIRPDIVAASKTEEEGGSGIARKFWQWANDQVERYV</sequence>
<evidence type="ECO:0000313" key="5">
    <source>
        <dbReference type="Proteomes" id="UP001160390"/>
    </source>
</evidence>
<dbReference type="AlphaFoldDB" id="A0AA35Q476"/>
<name>A0AA35Q476_9HYPO</name>
<comment type="caution">
    <text evidence="4">The sequence shown here is derived from an EMBL/GenBank/DDBJ whole genome shotgun (WGS) entry which is preliminary data.</text>
</comment>
<keyword evidence="2" id="KW-0521">NADP</keyword>
<dbReference type="SUPFAM" id="SSF51735">
    <property type="entry name" value="NAD(P)-binding Rossmann-fold domains"/>
    <property type="match status" value="1"/>
</dbReference>
<dbReference type="InterPro" id="IPR036291">
    <property type="entry name" value="NAD(P)-bd_dom_sf"/>
</dbReference>
<evidence type="ECO:0000256" key="3">
    <source>
        <dbReference type="ARBA" id="ARBA00023002"/>
    </source>
</evidence>
<protein>
    <recommendedName>
        <fullName evidence="6">NAD(P)-binding protein</fullName>
    </recommendedName>
</protein>
<dbReference type="Proteomes" id="UP001160390">
    <property type="component" value="Unassembled WGS sequence"/>
</dbReference>
<evidence type="ECO:0008006" key="6">
    <source>
        <dbReference type="Google" id="ProtNLM"/>
    </source>
</evidence>
<accession>A0AA35Q476</accession>
<proteinExistence type="inferred from homology"/>